<gene>
    <name evidence="11" type="ORF">LY90DRAFT_666876</name>
</gene>
<protein>
    <recommendedName>
        <fullName evidence="13">CDP-alcohol phosphatidyltransferase</fullName>
    </recommendedName>
</protein>
<keyword evidence="6" id="KW-0443">Lipid metabolism</keyword>
<dbReference type="InterPro" id="IPR048254">
    <property type="entry name" value="CDP_ALCOHOL_P_TRANSF_CS"/>
</dbReference>
<dbReference type="AlphaFoldDB" id="A0A1Y2ENF6"/>
<evidence type="ECO:0000256" key="2">
    <source>
        <dbReference type="ARBA" id="ARBA00022516"/>
    </source>
</evidence>
<dbReference type="InterPro" id="IPR000462">
    <property type="entry name" value="CDP-OH_P_trans"/>
</dbReference>
<evidence type="ECO:0000256" key="3">
    <source>
        <dbReference type="ARBA" id="ARBA00022679"/>
    </source>
</evidence>
<keyword evidence="7" id="KW-0472">Membrane</keyword>
<dbReference type="EMBL" id="MCOG01000036">
    <property type="protein sequence ID" value="ORY73039.1"/>
    <property type="molecule type" value="Genomic_DNA"/>
</dbReference>
<evidence type="ECO:0000256" key="9">
    <source>
        <dbReference type="ARBA" id="ARBA00023264"/>
    </source>
</evidence>
<evidence type="ECO:0008006" key="13">
    <source>
        <dbReference type="Google" id="ProtNLM"/>
    </source>
</evidence>
<keyword evidence="12" id="KW-1185">Reference proteome</keyword>
<dbReference type="PROSITE" id="PS00379">
    <property type="entry name" value="CDP_ALCOHOL_P_TRANSF"/>
    <property type="match status" value="1"/>
</dbReference>
<comment type="subcellular location">
    <subcellularLocation>
        <location evidence="1">Membrane</location>
        <topology evidence="1">Multi-pass membrane protein</topology>
    </subcellularLocation>
</comment>
<dbReference type="OrthoDB" id="10020554at2759"/>
<accession>A0A1Y2ENF6</accession>
<evidence type="ECO:0000256" key="1">
    <source>
        <dbReference type="ARBA" id="ARBA00004141"/>
    </source>
</evidence>
<organism evidence="11 12">
    <name type="scientific">Neocallimastix californiae</name>
    <dbReference type="NCBI Taxonomy" id="1754190"/>
    <lineage>
        <taxon>Eukaryota</taxon>
        <taxon>Fungi</taxon>
        <taxon>Fungi incertae sedis</taxon>
        <taxon>Chytridiomycota</taxon>
        <taxon>Chytridiomycota incertae sedis</taxon>
        <taxon>Neocallimastigomycetes</taxon>
        <taxon>Neocallimastigales</taxon>
        <taxon>Neocallimastigaceae</taxon>
        <taxon>Neocallimastix</taxon>
    </lineage>
</organism>
<dbReference type="InterPro" id="IPR043130">
    <property type="entry name" value="CDP-OH_PTrfase_TM_dom"/>
</dbReference>
<keyword evidence="9" id="KW-1208">Phospholipid metabolism</keyword>
<dbReference type="GO" id="GO:0032049">
    <property type="term" value="P:cardiolipin biosynthetic process"/>
    <property type="evidence" value="ECO:0007669"/>
    <property type="project" value="TreeGrafter"/>
</dbReference>
<evidence type="ECO:0000256" key="5">
    <source>
        <dbReference type="ARBA" id="ARBA00022989"/>
    </source>
</evidence>
<reference evidence="11 12" key="1">
    <citation type="submission" date="2016-08" db="EMBL/GenBank/DDBJ databases">
        <title>A Parts List for Fungal Cellulosomes Revealed by Comparative Genomics.</title>
        <authorList>
            <consortium name="DOE Joint Genome Institute"/>
            <person name="Haitjema C.H."/>
            <person name="Gilmore S.P."/>
            <person name="Henske J.K."/>
            <person name="Solomon K.V."/>
            <person name="De Groot R."/>
            <person name="Kuo A."/>
            <person name="Mondo S.J."/>
            <person name="Salamov A.A."/>
            <person name="Labutti K."/>
            <person name="Zhao Z."/>
            <person name="Chiniquy J."/>
            <person name="Barry K."/>
            <person name="Brewer H.M."/>
            <person name="Purvine S.O."/>
            <person name="Wright A.T."/>
            <person name="Boxma B."/>
            <person name="Van Alen T."/>
            <person name="Hackstein J.H."/>
            <person name="Baker S.E."/>
            <person name="Grigoriev I.V."/>
            <person name="O'Malley M.A."/>
        </authorList>
    </citation>
    <scope>NUCLEOTIDE SEQUENCE [LARGE SCALE GENOMIC DNA]</scope>
    <source>
        <strain evidence="11 12">G1</strain>
    </source>
</reference>
<dbReference type="Proteomes" id="UP000193920">
    <property type="component" value="Unassembled WGS sequence"/>
</dbReference>
<dbReference type="InterPro" id="IPR050324">
    <property type="entry name" value="CDP-alcohol_PTase-I"/>
</dbReference>
<dbReference type="PANTHER" id="PTHR14269:SF60">
    <property type="entry name" value="CARDIOLIPIN SYNTHASE (CMP-FORMING)"/>
    <property type="match status" value="1"/>
</dbReference>
<evidence type="ECO:0000313" key="12">
    <source>
        <dbReference type="Proteomes" id="UP000193920"/>
    </source>
</evidence>
<keyword evidence="2" id="KW-0444">Lipid biosynthesis</keyword>
<evidence type="ECO:0000256" key="6">
    <source>
        <dbReference type="ARBA" id="ARBA00023098"/>
    </source>
</evidence>
<comment type="similarity">
    <text evidence="10">Belongs to the CDP-alcohol phosphatidyltransferase class-I family.</text>
</comment>
<keyword evidence="5" id="KW-1133">Transmembrane helix</keyword>
<keyword evidence="3 10" id="KW-0808">Transferase</keyword>
<sequence>MNTLVNLSYIGKKSHCSIKNIFGLLKNNVNFKQYQTFSYNKQSLYLDNYFIINSNFQFKERNINRYYHVLNKKQWEFQINKNIIRQKLEYLDFQFKKINDIKYYHIFNSIIEEDNSKINTVIEKPRNFKNLNYSVDNENILKNDSILDKRNENKIKINKNNNAHFKEKWISNYSKNNLSFLKHIPNILCISRILTSPIIGFLIIKHKMKQACTLYIIAGITDFLDGYLARKCNWSSKLGSVVDPLADKILMIISTISLSISQLIPKYLAYTILSRDILLLLGSIVLVGKKFIDTRSSLSQLMDISIKVKPSYISKLNTTLQIILLSLTIISPELLILKYMHYVVFSTTLFSGMNYFINRNAIDISFNDKEEKENIINNVDK</sequence>
<proteinExistence type="inferred from homology"/>
<dbReference type="Gene3D" id="1.20.120.1760">
    <property type="match status" value="1"/>
</dbReference>
<keyword evidence="8" id="KW-0594">Phospholipid biosynthesis</keyword>
<evidence type="ECO:0000256" key="8">
    <source>
        <dbReference type="ARBA" id="ARBA00023209"/>
    </source>
</evidence>
<dbReference type="STRING" id="1754190.A0A1Y2ENF6"/>
<evidence type="ECO:0000313" key="11">
    <source>
        <dbReference type="EMBL" id="ORY73039.1"/>
    </source>
</evidence>
<dbReference type="GO" id="GO:0016020">
    <property type="term" value="C:membrane"/>
    <property type="evidence" value="ECO:0007669"/>
    <property type="project" value="UniProtKB-SubCell"/>
</dbReference>
<evidence type="ECO:0000256" key="4">
    <source>
        <dbReference type="ARBA" id="ARBA00022692"/>
    </source>
</evidence>
<evidence type="ECO:0000256" key="7">
    <source>
        <dbReference type="ARBA" id="ARBA00023136"/>
    </source>
</evidence>
<evidence type="ECO:0000256" key="10">
    <source>
        <dbReference type="RuleBase" id="RU003750"/>
    </source>
</evidence>
<dbReference type="GO" id="GO:0043337">
    <property type="term" value="F:cardiolipin synthase (CMP-forming)"/>
    <property type="evidence" value="ECO:0007669"/>
    <property type="project" value="TreeGrafter"/>
</dbReference>
<dbReference type="GO" id="GO:0005739">
    <property type="term" value="C:mitochondrion"/>
    <property type="evidence" value="ECO:0007669"/>
    <property type="project" value="TreeGrafter"/>
</dbReference>
<dbReference type="PANTHER" id="PTHR14269">
    <property type="entry name" value="CDP-DIACYLGLYCEROL--GLYCEROL-3-PHOSPHATE 3-PHOSPHATIDYLTRANSFERASE-RELATED"/>
    <property type="match status" value="1"/>
</dbReference>
<comment type="caution">
    <text evidence="11">The sequence shown here is derived from an EMBL/GenBank/DDBJ whole genome shotgun (WGS) entry which is preliminary data.</text>
</comment>
<keyword evidence="4" id="KW-0812">Transmembrane</keyword>
<dbReference type="Pfam" id="PF01066">
    <property type="entry name" value="CDP-OH_P_transf"/>
    <property type="match status" value="1"/>
</dbReference>
<name>A0A1Y2ENF6_9FUNG</name>